<dbReference type="EMBL" id="FXTX01000017">
    <property type="protein sequence ID" value="SMP18417.1"/>
    <property type="molecule type" value="Genomic_DNA"/>
</dbReference>
<evidence type="ECO:0000256" key="3">
    <source>
        <dbReference type="SAM" id="SignalP"/>
    </source>
</evidence>
<dbReference type="AlphaFoldDB" id="A0AA45WNK8"/>
<evidence type="ECO:0000256" key="1">
    <source>
        <dbReference type="SAM" id="Coils"/>
    </source>
</evidence>
<dbReference type="RefSeq" id="WP_265134225.1">
    <property type="nucleotide sequence ID" value="NZ_FXTX01000017.1"/>
</dbReference>
<protein>
    <submittedName>
        <fullName evidence="4">Uncharacterized protein</fullName>
    </submittedName>
</protein>
<feature type="compositionally biased region" description="Polar residues" evidence="2">
    <location>
        <begin position="25"/>
        <end position="34"/>
    </location>
</feature>
<organism evidence="4 5">
    <name type="scientific">Venenivibrio stagnispumantis</name>
    <dbReference type="NCBI Taxonomy" id="407998"/>
    <lineage>
        <taxon>Bacteria</taxon>
        <taxon>Pseudomonadati</taxon>
        <taxon>Aquificota</taxon>
        <taxon>Aquificia</taxon>
        <taxon>Aquificales</taxon>
        <taxon>Hydrogenothermaceae</taxon>
        <taxon>Venenivibrio</taxon>
    </lineage>
</organism>
<feature type="chain" id="PRO_5041403737" evidence="3">
    <location>
        <begin position="21"/>
        <end position="108"/>
    </location>
</feature>
<gene>
    <name evidence="4" type="ORF">SAMN06264868_11730</name>
</gene>
<accession>A0AA45WNK8</accession>
<name>A0AA45WNK8_9AQUI</name>
<keyword evidence="3" id="KW-0732">Signal</keyword>
<sequence>MKKLVLATLSVAVLSGLSMADPQNPMAQGNNPMAQQNQQLKQEKLQEVKQKILSRIQEREQLLQQRMQFLEQKKTCIQNAQSFQDIKNCDMQFKEEVKSLKTQQKTQK</sequence>
<keyword evidence="5" id="KW-1185">Reference proteome</keyword>
<comment type="caution">
    <text evidence="4">The sequence shown here is derived from an EMBL/GenBank/DDBJ whole genome shotgun (WGS) entry which is preliminary data.</text>
</comment>
<dbReference type="Proteomes" id="UP001157947">
    <property type="component" value="Unassembled WGS sequence"/>
</dbReference>
<reference evidence="4" key="1">
    <citation type="submission" date="2017-05" db="EMBL/GenBank/DDBJ databases">
        <authorList>
            <person name="Varghese N."/>
            <person name="Submissions S."/>
        </authorList>
    </citation>
    <scope>NUCLEOTIDE SEQUENCE</scope>
    <source>
        <strain evidence="4">DSM 18763</strain>
    </source>
</reference>
<evidence type="ECO:0000313" key="4">
    <source>
        <dbReference type="EMBL" id="SMP18417.1"/>
    </source>
</evidence>
<proteinExistence type="predicted"/>
<feature type="region of interest" description="Disordered" evidence="2">
    <location>
        <begin position="20"/>
        <end position="41"/>
    </location>
</feature>
<feature type="signal peptide" evidence="3">
    <location>
        <begin position="1"/>
        <end position="20"/>
    </location>
</feature>
<keyword evidence="1" id="KW-0175">Coiled coil</keyword>
<evidence type="ECO:0000256" key="2">
    <source>
        <dbReference type="SAM" id="MobiDB-lite"/>
    </source>
</evidence>
<feature type="coiled-coil region" evidence="1">
    <location>
        <begin position="45"/>
        <end position="73"/>
    </location>
</feature>
<evidence type="ECO:0000313" key="5">
    <source>
        <dbReference type="Proteomes" id="UP001157947"/>
    </source>
</evidence>